<feature type="region of interest" description="Disordered" evidence="1">
    <location>
        <begin position="785"/>
        <end position="828"/>
    </location>
</feature>
<organism evidence="3 4">
    <name type="scientific">Toxoplasma gondii p89</name>
    <dbReference type="NCBI Taxonomy" id="943119"/>
    <lineage>
        <taxon>Eukaryota</taxon>
        <taxon>Sar</taxon>
        <taxon>Alveolata</taxon>
        <taxon>Apicomplexa</taxon>
        <taxon>Conoidasida</taxon>
        <taxon>Coccidia</taxon>
        <taxon>Eucoccidiorida</taxon>
        <taxon>Eimeriorina</taxon>
        <taxon>Sarcocystidae</taxon>
        <taxon>Toxoplasma</taxon>
    </lineage>
</organism>
<sequence>MIFKRSQSAALTHFTYSEPSSHLFESEAHTDPKMRCSPAATGVLPLPACIALQVTESSTRILPLCGPFNSFLTLLFFLLSFALVLVPFGPSFLLCSPLGGVRAALAAAPSVDALDACSSCPSTFLHAFTTECTAERTKRTVPGSWMTTATLLLRSCTGTPMDGRRLKEVKNRETSGSVSAGARACSYGIVPVPQRGRRQCRKTPYGWRQLPRKDPTGTTVDQAGPSYGGEETVRGFGSLWLQFSAANAKNNRETGTSCTCGSDHISGFIMPLALSLCSAPSSALVSSHSCTSSAGYLAKKASTELLPKASRLGVYRPSSGFLSCSRTCLSVLRDSFHSTFPSAAQASALRALRALPHSGECPEVCGVHYLPSFSPTHLHFLSRNRPAESPGYTAGADASTRLLAHRKQNKGAKKWTRNRPKKTVPSQINTRPSVFPPNVLNYINAPPEYLPAPGPEAAAVLNRPKIARLLHLLWLLPRQCQRGSAAFIPGPVPCPLPAPKVVFDSLEPPGPEQLRAEKEYAEFVAHQDCEVKNRAAACAAQFDRPLVNAAAAGVDTEAGQAVQALAYDEELQKDLRMLKQVADEQDDEALKVLHEHLCLAISPARLPGTAVAPHAPSGVSEQGQGFTTEKALGDGAAGRERAVRSDPLDKTADQVDAKSKKKPVWLPLHLQRAKSRHESAATLVRDVCRSPLTRFNRLLIAEAIDRWWSAWQSRRFAGLVTKKLGRLKCLGRQFKAGGVPPEKLLEENAFEEYRLFDDLPRTRFVANYMRRHSCPWQPLMLSSRSEASSHNEGAATDGQHGIGQHRSVERPLERADWRTSDGRVMSDSDRNRRRALKLMALQELKAIGILESDGSVDLTLLKELYRTQPAIPPRDEKTEGRRRSLPADKMSRHERHQQVKYRQAAVGLTLPATTRDVKALEEWERRENCTDIGGKIARATGVFDALLREDFPQYEPLRDVFKLEEFVEAEYRQHTMKRELRKLYLEWLQRGMPDDPKKRSKNDFLVYWMRLSKRKRKALLYAEQQLAPVGASNAYLMRRIRAKTLVEKTTGSNDSETSSTIAQAL</sequence>
<feature type="region of interest" description="Disordered" evidence="1">
    <location>
        <begin position="206"/>
        <end position="226"/>
    </location>
</feature>
<dbReference type="VEuPathDB" id="ToxoDB:TGP89_292360"/>
<reference evidence="3 4" key="1">
    <citation type="submission" date="2014-03" db="EMBL/GenBank/DDBJ databases">
        <authorList>
            <person name="Sibley D."/>
            <person name="Venepally P."/>
            <person name="Karamycheva S."/>
            <person name="Hadjithomas M."/>
            <person name="Khan A."/>
            <person name="Brunk B."/>
            <person name="Roos D."/>
            <person name="Caler E."/>
            <person name="Lorenzi H."/>
        </authorList>
    </citation>
    <scope>NUCLEOTIDE SEQUENCE [LARGE SCALE GENOMIC DNA]</scope>
    <source>
        <strain evidence="4">p89</strain>
    </source>
</reference>
<feature type="compositionally biased region" description="Basic and acidic residues" evidence="1">
    <location>
        <begin position="637"/>
        <end position="656"/>
    </location>
</feature>
<proteinExistence type="predicted"/>
<evidence type="ECO:0000313" key="3">
    <source>
        <dbReference type="EMBL" id="KFG30732.1"/>
    </source>
</evidence>
<protein>
    <submittedName>
        <fullName evidence="3">Putative transmembrane protein</fullName>
    </submittedName>
</protein>
<accession>A0A086JF14</accession>
<dbReference type="OrthoDB" id="331401at2759"/>
<gene>
    <name evidence="3" type="ORF">TGP89_292360</name>
</gene>
<feature type="region of interest" description="Disordered" evidence="1">
    <location>
        <begin position="871"/>
        <end position="898"/>
    </location>
</feature>
<evidence type="ECO:0000313" key="4">
    <source>
        <dbReference type="Proteomes" id="UP000028828"/>
    </source>
</evidence>
<dbReference type="AlphaFoldDB" id="A0A086JF14"/>
<keyword evidence="2" id="KW-0472">Membrane</keyword>
<dbReference type="EMBL" id="AEYI02002026">
    <property type="protein sequence ID" value="KFG30732.1"/>
    <property type="molecule type" value="Genomic_DNA"/>
</dbReference>
<feature type="transmembrane region" description="Helical" evidence="2">
    <location>
        <begin position="68"/>
        <end position="88"/>
    </location>
</feature>
<keyword evidence="2 3" id="KW-0812">Transmembrane</keyword>
<feature type="compositionally biased region" description="Basic and acidic residues" evidence="1">
    <location>
        <begin position="806"/>
        <end position="828"/>
    </location>
</feature>
<name>A0A086JF14_TOXGO</name>
<comment type="caution">
    <text evidence="3">The sequence shown here is derived from an EMBL/GenBank/DDBJ whole genome shotgun (WGS) entry which is preliminary data.</text>
</comment>
<feature type="compositionally biased region" description="Basic and acidic residues" evidence="1">
    <location>
        <begin position="873"/>
        <end position="891"/>
    </location>
</feature>
<evidence type="ECO:0000256" key="1">
    <source>
        <dbReference type="SAM" id="MobiDB-lite"/>
    </source>
</evidence>
<feature type="compositionally biased region" description="Basic residues" evidence="1">
    <location>
        <begin position="407"/>
        <end position="422"/>
    </location>
</feature>
<evidence type="ECO:0000256" key="2">
    <source>
        <dbReference type="SAM" id="Phobius"/>
    </source>
</evidence>
<dbReference type="Proteomes" id="UP000028828">
    <property type="component" value="Unassembled WGS sequence"/>
</dbReference>
<feature type="region of interest" description="Disordered" evidence="1">
    <location>
        <begin position="631"/>
        <end position="656"/>
    </location>
</feature>
<feature type="region of interest" description="Disordered" evidence="1">
    <location>
        <begin position="407"/>
        <end position="430"/>
    </location>
</feature>
<keyword evidence="2" id="KW-1133">Transmembrane helix</keyword>